<dbReference type="FunFam" id="1.10.8.720:FF:000003">
    <property type="entry name" value="Cytoplasmic dynein heavy chain 2"/>
    <property type="match status" value="1"/>
</dbReference>
<keyword evidence="6" id="KW-1185">Reference proteome</keyword>
<dbReference type="Pfam" id="PF08385">
    <property type="entry name" value="DHC_N1"/>
    <property type="match status" value="1"/>
</dbReference>
<dbReference type="EMBL" id="JACAGB010000041">
    <property type="protein sequence ID" value="KAF6287229.1"/>
    <property type="molecule type" value="Genomic_DNA"/>
</dbReference>
<dbReference type="Gene3D" id="6.10.140.1060">
    <property type="match status" value="1"/>
</dbReference>
<dbReference type="FunFam" id="1.10.8.1220:FF:000002">
    <property type="entry name" value="cytoplasmic dynein 1 heavy chain 1-like"/>
    <property type="match status" value="1"/>
</dbReference>
<dbReference type="InterPro" id="IPR043160">
    <property type="entry name" value="Dynein_C_barrel"/>
</dbReference>
<dbReference type="InterPro" id="IPR013594">
    <property type="entry name" value="Dynein_heavy_tail"/>
</dbReference>
<gene>
    <name evidence="5" type="ORF">mPipKuh1_004141</name>
</gene>
<evidence type="ECO:0000259" key="2">
    <source>
        <dbReference type="Pfam" id="PF08385"/>
    </source>
</evidence>
<dbReference type="GO" id="GO:0051959">
    <property type="term" value="F:dynein light intermediate chain binding"/>
    <property type="evidence" value="ECO:0007669"/>
    <property type="project" value="InterPro"/>
</dbReference>
<sequence>MSDPGGGGEDGSAGLEVSAVQNVADVSMLQKHLRKLVPLLLEDGGEAPAALEAALEEKSALEQMRKFLSDPQVHTVLVERSTLKEDVGDEGEEEKEFISYNINIDIHYGVKSNSLAFIKRTPVIDADKPVSSQLRVLTLSEDSPYETLHSFISNAVAPFFKSYIRESGKADRDGDKMAPSVEKKIAELEMGLLHLQQNIEIPEISLPIHPIITNVAKQCYERGEKPKVTDFGDKVEDPTFLNQLQSGVNRWIREIQKVTKLDRDPASGTALQEISFWLNLERALYRIQEKRESPEVLLTLDILKHGKRFHATVSFDTDTGLKQALETVNDYNPLMKDFPLNDLLSATELDKIRQALVAIFTHLRKIRNTKYPIQRALRLVEAISRDLSSQLLKVLGTRKLMHVAYEEFEKVMVACFEVFQTWDDEYEKLQVLLRDIVKRKREENLKMVWRINPAHRKLQARLDQMRKFRRQHEQLRAVIVRVLRPQVTAVAQQNQGEVPEPQDMKVAEVLFDAADANAIEEVNLAYENVKEVDGLDVSKEGTEAWEAAMKRYDERIDRVETRITARLRDQLGTAKNANEMFRIFSRFNALFVRPHIRGAIREYQTQLIQRVKDDIESLHDKFKVQYPQSQSCKMSHVRDLPPVSGSIIWAKQIDRQLTAYMKRVEDVLGKGWENHVEGQKLKQDGDSFRMKLNTQEIFDDWARKVQQRNLGVSGRILDDDTIITTLENLKREAAEVTRKVEETDIVMQEVETVSQQYLPLSTACSSIYFTMESLKQIHFLYQYSLQFFLDIYHNVLYENPNLKGITDHTQRLSIITKDLFQVAFNRVARGMLHQDHITFAMLLARIKLKGTLGEPTYDAEFQHFLRGKEIVLTAGSTPTIQGLTVEQAEAVVRLSCLPAFRDLIAKVQADEQFGIWLDSSSPEQTVPYLWSEESPASPIGQAIHRLLLIQAFRPDRLLAMAHVFVSTNLGESFMSIMEQPLDLTHIVDTEVKPNTPVLMCSVPGYDASGHVEDLAAEQNTQITSIAIGSAEGFNQADKAINTAVKSGRWVMLKNVHLAPGWLMQLEKKLHSLQPHACFRLFLTMEINPKVPVNLLRAGRIFVFEPPPGVKANMLRTFSSIPVSRICKSPNERARLYFLLAWFHAIIQERLRYAPLGWSKKYEFGESDLRSACDTVDTWLDDTAKGRQNISPDKIPWSALKTLMAQSIYGGRVDNEFDQRLLNTFLERLFTTKSFDSEFKLACKVDGHKDIQMPDGIRREEFVQWVELLPDTQTPSWLGLPNNAERVLLTTQGVDMISKMLKMQMLEDEDDLAYAETEKKARADSTSDGRPAWMRTLHTTASNWLHLIPQTLSHLKRTVDNIKDPLFRFFEREVKMGAKLLQDVRQDLADVVQVCEGKKKQTNYLRTLINELVKGILPRSWSHYTVPAGMTVIQWVADFSERIKQLQNISLAAASGGAKELKNIHVCLGGLFVPEAYITATRQYVAQANSWSLEELCLEVNVTTSQNTTLDACSFGVTGLKLQGATCSNNKLSLSNAISTVLPLTQLRWVKQTNAEKKANVVTLPVYLNFTRADLIFTVDFEIATKEDPRSFYERGVAVLCTE</sequence>
<dbReference type="PANTHER" id="PTHR46532:SF13">
    <property type="entry name" value="CYTOPLASMIC DYNEIN 1 HEAVY CHAIN 1"/>
    <property type="match status" value="1"/>
</dbReference>
<evidence type="ECO:0000313" key="6">
    <source>
        <dbReference type="Proteomes" id="UP000558488"/>
    </source>
</evidence>
<name>A0A7J7SFR7_PIPKU</name>
<comment type="caution">
    <text evidence="5">The sequence shown here is derived from an EMBL/GenBank/DDBJ whole genome shotgun (WGS) entry which is preliminary data.</text>
</comment>
<protein>
    <submittedName>
        <fullName evidence="5">Dynein cytoplasmic 1 heavy chain 1</fullName>
    </submittedName>
</protein>
<dbReference type="GO" id="GO:0007018">
    <property type="term" value="P:microtubule-based movement"/>
    <property type="evidence" value="ECO:0007669"/>
    <property type="project" value="InterPro"/>
</dbReference>
<dbReference type="FunFam" id="1.20.1270.280:FF:000004">
    <property type="entry name" value="Cytoplasmic dynein heavy chain 2"/>
    <property type="match status" value="1"/>
</dbReference>
<dbReference type="Gene3D" id="3.40.50.300">
    <property type="entry name" value="P-loop containing nucleotide triphosphate hydrolases"/>
    <property type="match status" value="1"/>
</dbReference>
<dbReference type="GO" id="GO:0005858">
    <property type="term" value="C:axonemal dynein complex"/>
    <property type="evidence" value="ECO:0007669"/>
    <property type="project" value="TreeGrafter"/>
</dbReference>
<feature type="domain" description="Dynein heavy chain C-terminal" evidence="4">
    <location>
        <begin position="1290"/>
        <end position="1600"/>
    </location>
</feature>
<feature type="domain" description="Dynein heavy chain tail" evidence="2">
    <location>
        <begin position="241"/>
        <end position="741"/>
    </location>
</feature>
<dbReference type="Pfam" id="PF18199">
    <property type="entry name" value="Dynein_C"/>
    <property type="match status" value="1"/>
</dbReference>
<dbReference type="PANTHER" id="PTHR46532">
    <property type="entry name" value="MALE FERTILITY FACTOR KL5"/>
    <property type="match status" value="1"/>
</dbReference>
<organism evidence="5 6">
    <name type="scientific">Pipistrellus kuhlii</name>
    <name type="common">Kuhl's pipistrelle</name>
    <dbReference type="NCBI Taxonomy" id="59472"/>
    <lineage>
        <taxon>Eukaryota</taxon>
        <taxon>Metazoa</taxon>
        <taxon>Chordata</taxon>
        <taxon>Craniata</taxon>
        <taxon>Vertebrata</taxon>
        <taxon>Euteleostomi</taxon>
        <taxon>Mammalia</taxon>
        <taxon>Eutheria</taxon>
        <taxon>Laurasiatheria</taxon>
        <taxon>Chiroptera</taxon>
        <taxon>Yangochiroptera</taxon>
        <taxon>Vespertilionidae</taxon>
        <taxon>Pipistrellus</taxon>
    </lineage>
</organism>
<evidence type="ECO:0000313" key="5">
    <source>
        <dbReference type="EMBL" id="KAF6287229.1"/>
    </source>
</evidence>
<proteinExistence type="predicted"/>
<dbReference type="FunFam" id="3.10.490.20:FF:000004">
    <property type="entry name" value="Cytoplasmic dynein heavy chain 2"/>
    <property type="match status" value="1"/>
</dbReference>
<dbReference type="InterPro" id="IPR027417">
    <property type="entry name" value="P-loop_NTPase"/>
</dbReference>
<dbReference type="Proteomes" id="UP000558488">
    <property type="component" value="Unassembled WGS sequence"/>
</dbReference>
<feature type="domain" description="Dynein heavy chain AAA lid" evidence="3">
    <location>
        <begin position="1133"/>
        <end position="1283"/>
    </location>
</feature>
<dbReference type="GO" id="GO:0045505">
    <property type="term" value="F:dynein intermediate chain binding"/>
    <property type="evidence" value="ECO:0007669"/>
    <property type="project" value="InterPro"/>
</dbReference>
<accession>A0A7J7SFR7</accession>
<dbReference type="Gene3D" id="1.20.1270.280">
    <property type="match status" value="1"/>
</dbReference>
<feature type="domain" description="Dynein heavy chain region D6 P-loop" evidence="1">
    <location>
        <begin position="993"/>
        <end position="1100"/>
    </location>
</feature>
<evidence type="ECO:0000259" key="4">
    <source>
        <dbReference type="Pfam" id="PF18199"/>
    </source>
</evidence>
<dbReference type="InterPro" id="IPR026983">
    <property type="entry name" value="DHC"/>
</dbReference>
<dbReference type="Gene3D" id="1.10.8.720">
    <property type="entry name" value="Region D6 of dynein motor"/>
    <property type="match status" value="1"/>
</dbReference>
<dbReference type="InterPro" id="IPR004273">
    <property type="entry name" value="Dynein_heavy_D6_P-loop"/>
</dbReference>
<dbReference type="Gene3D" id="1.10.8.1220">
    <property type="match status" value="1"/>
</dbReference>
<dbReference type="Gene3D" id="3.10.490.20">
    <property type="match status" value="1"/>
</dbReference>
<dbReference type="GO" id="GO:0008569">
    <property type="term" value="F:minus-end-directed microtubule motor activity"/>
    <property type="evidence" value="ECO:0007669"/>
    <property type="project" value="InterPro"/>
</dbReference>
<dbReference type="FunFam" id="3.40.50.300:FF:000373">
    <property type="entry name" value="Cytoplasmic dynein heavy chain 2"/>
    <property type="match status" value="1"/>
</dbReference>
<dbReference type="Pfam" id="PF18198">
    <property type="entry name" value="AAA_lid_11"/>
    <property type="match status" value="1"/>
</dbReference>
<dbReference type="InterPro" id="IPR041658">
    <property type="entry name" value="AAA_lid_11"/>
</dbReference>
<dbReference type="Pfam" id="PF03028">
    <property type="entry name" value="Dynein_heavy"/>
    <property type="match status" value="1"/>
</dbReference>
<dbReference type="InterPro" id="IPR042219">
    <property type="entry name" value="AAA_lid_11_sf"/>
</dbReference>
<evidence type="ECO:0000259" key="1">
    <source>
        <dbReference type="Pfam" id="PF03028"/>
    </source>
</evidence>
<evidence type="ECO:0000259" key="3">
    <source>
        <dbReference type="Pfam" id="PF18198"/>
    </source>
</evidence>
<dbReference type="InterPro" id="IPR041228">
    <property type="entry name" value="Dynein_C"/>
</dbReference>
<reference evidence="5 6" key="1">
    <citation type="journal article" date="2020" name="Nature">
        <title>Six reference-quality genomes reveal evolution of bat adaptations.</title>
        <authorList>
            <person name="Jebb D."/>
            <person name="Huang Z."/>
            <person name="Pippel M."/>
            <person name="Hughes G.M."/>
            <person name="Lavrichenko K."/>
            <person name="Devanna P."/>
            <person name="Winkler S."/>
            <person name="Jermiin L.S."/>
            <person name="Skirmuntt E.C."/>
            <person name="Katzourakis A."/>
            <person name="Burkitt-Gray L."/>
            <person name="Ray D.A."/>
            <person name="Sullivan K.A.M."/>
            <person name="Roscito J.G."/>
            <person name="Kirilenko B.M."/>
            <person name="Davalos L.M."/>
            <person name="Corthals A.P."/>
            <person name="Power M.L."/>
            <person name="Jones G."/>
            <person name="Ransome R.D."/>
            <person name="Dechmann D.K.N."/>
            <person name="Locatelli A.G."/>
            <person name="Puechmaille S.J."/>
            <person name="Fedrigo O."/>
            <person name="Jarvis E.D."/>
            <person name="Hiller M."/>
            <person name="Vernes S.C."/>
            <person name="Myers E.W."/>
            <person name="Teeling E.C."/>
        </authorList>
    </citation>
    <scope>NUCLEOTIDE SEQUENCE [LARGE SCALE GENOMIC DNA]</scope>
    <source>
        <strain evidence="5">MPipKuh1</strain>
        <tissue evidence="5">Flight muscle</tissue>
    </source>
</reference>